<reference evidence="1" key="1">
    <citation type="submission" date="2018-05" db="EMBL/GenBank/DDBJ databases">
        <authorList>
            <person name="Lanie J.A."/>
            <person name="Ng W.-L."/>
            <person name="Kazmierczak K.M."/>
            <person name="Andrzejewski T.M."/>
            <person name="Davidsen T.M."/>
            <person name="Wayne K.J."/>
            <person name="Tettelin H."/>
            <person name="Glass J.I."/>
            <person name="Rusch D."/>
            <person name="Podicherti R."/>
            <person name="Tsui H.-C.T."/>
            <person name="Winkler M.E."/>
        </authorList>
    </citation>
    <scope>NUCLEOTIDE SEQUENCE</scope>
</reference>
<evidence type="ECO:0000313" key="1">
    <source>
        <dbReference type="EMBL" id="SVB84406.1"/>
    </source>
</evidence>
<dbReference type="EMBL" id="UINC01060176">
    <property type="protein sequence ID" value="SVB84406.1"/>
    <property type="molecule type" value="Genomic_DNA"/>
</dbReference>
<sequence>MKLLVWVEIPRCCRSARSGLFQPVYHFTIYT</sequence>
<accession>A0A382HAW0</accession>
<gene>
    <name evidence="1" type="ORF">METZ01_LOCUS237260</name>
</gene>
<feature type="non-terminal residue" evidence="1">
    <location>
        <position position="31"/>
    </location>
</feature>
<name>A0A382HAW0_9ZZZZ</name>
<dbReference type="AlphaFoldDB" id="A0A382HAW0"/>
<organism evidence="1">
    <name type="scientific">marine metagenome</name>
    <dbReference type="NCBI Taxonomy" id="408172"/>
    <lineage>
        <taxon>unclassified sequences</taxon>
        <taxon>metagenomes</taxon>
        <taxon>ecological metagenomes</taxon>
    </lineage>
</organism>
<protein>
    <submittedName>
        <fullName evidence="1">Uncharacterized protein</fullName>
    </submittedName>
</protein>
<proteinExistence type="predicted"/>